<reference evidence="1 2" key="1">
    <citation type="submission" date="2018-01" db="EMBL/GenBank/DDBJ databases">
        <title>The whole genome sequencing and assembly of Paenibacillus chitinolyticus KCCM 41400 strain.</title>
        <authorList>
            <person name="Kim J.-Y."/>
            <person name="Park M.-K."/>
            <person name="Lee Y.-J."/>
            <person name="Yi H."/>
            <person name="Bahn Y.-S."/>
            <person name="Kim J.F."/>
            <person name="Lee D.-W."/>
        </authorList>
    </citation>
    <scope>NUCLEOTIDE SEQUENCE [LARGE SCALE GENOMIC DNA]</scope>
    <source>
        <strain evidence="1 2">KCCM 41400</strain>
    </source>
</reference>
<keyword evidence="1" id="KW-0808">Transferase</keyword>
<accession>A0A410WRV8</accession>
<name>A0A410WRV8_9BACL</name>
<evidence type="ECO:0000313" key="2">
    <source>
        <dbReference type="Proteomes" id="UP000288943"/>
    </source>
</evidence>
<organism evidence="1 2">
    <name type="scientific">Paenibacillus chitinolyticus</name>
    <dbReference type="NCBI Taxonomy" id="79263"/>
    <lineage>
        <taxon>Bacteria</taxon>
        <taxon>Bacillati</taxon>
        <taxon>Bacillota</taxon>
        <taxon>Bacilli</taxon>
        <taxon>Bacillales</taxon>
        <taxon>Paenibacillaceae</taxon>
        <taxon>Paenibacillus</taxon>
    </lineage>
</organism>
<dbReference type="GO" id="GO:0016740">
    <property type="term" value="F:transferase activity"/>
    <property type="evidence" value="ECO:0007669"/>
    <property type="project" value="UniProtKB-KW"/>
</dbReference>
<proteinExistence type="predicted"/>
<dbReference type="OrthoDB" id="9813638at2"/>
<dbReference type="Pfam" id="PF13692">
    <property type="entry name" value="Glyco_trans_1_4"/>
    <property type="match status" value="1"/>
</dbReference>
<dbReference type="EMBL" id="CP026520">
    <property type="protein sequence ID" value="QAV17159.1"/>
    <property type="molecule type" value="Genomic_DNA"/>
</dbReference>
<gene>
    <name evidence="1" type="ORF">PC41400_05580</name>
</gene>
<dbReference type="PANTHER" id="PTHR12526:SF630">
    <property type="entry name" value="GLYCOSYLTRANSFERASE"/>
    <property type="match status" value="1"/>
</dbReference>
<dbReference type="PANTHER" id="PTHR12526">
    <property type="entry name" value="GLYCOSYLTRANSFERASE"/>
    <property type="match status" value="1"/>
</dbReference>
<protein>
    <submittedName>
        <fullName evidence="1">Glycosyl transferase family 1</fullName>
    </submittedName>
</protein>
<dbReference type="Proteomes" id="UP000288943">
    <property type="component" value="Chromosome"/>
</dbReference>
<dbReference type="CDD" id="cd03801">
    <property type="entry name" value="GT4_PimA-like"/>
    <property type="match status" value="1"/>
</dbReference>
<dbReference type="Gene3D" id="3.40.50.2000">
    <property type="entry name" value="Glycogen Phosphorylase B"/>
    <property type="match status" value="2"/>
</dbReference>
<dbReference type="SUPFAM" id="SSF53756">
    <property type="entry name" value="UDP-Glycosyltransferase/glycogen phosphorylase"/>
    <property type="match status" value="1"/>
</dbReference>
<dbReference type="AlphaFoldDB" id="A0A410WRV8"/>
<dbReference type="KEGG" id="pchi:PC41400_05580"/>
<evidence type="ECO:0000313" key="1">
    <source>
        <dbReference type="EMBL" id="QAV17159.1"/>
    </source>
</evidence>
<sequence length="434" mass="49292">MGPEIHFERRTPKDGFLLCFEKRIAAASPSSIMNEGRISMKLTFAYDVVIEHLEGTEQYFHNYFDYTVWQRYLSVFDTIEVISRQKEVDSGSRQNLKVSSGPEVTFLKAPSLSDPVSMITKRKEVIEIIKKSLSTTDAMIVRLPSEIGPLAVEVAKSIGKPYAVEVVGHAWDALWNYGNWKGKVYAPIMTWKMKKTVKNAPFALYVTREFLQKHYPTKGHSINCSNVELPSLPKSILEDRKVVMDGNNDTIKIGLIGSMVSKYKGIDIALQGLHLIKDEISFEFRVIGEGNPTEWDELSRNLGIRNKVKFYSPVPSGEPIFKWLDDLDLYIQPSFQEGLPRALIEAMSRALPAIGSDVGGIPELLSPDCVFKAGNAEELASILLRMVRDRQKREKESEKNFKTALEYTNLILNERRTTFWGEFSQFAESFKKVM</sequence>